<proteinExistence type="predicted"/>
<reference evidence="3" key="1">
    <citation type="journal article" date="2015" name="Nature">
        <title>Complex archaea that bridge the gap between prokaryotes and eukaryotes.</title>
        <authorList>
            <person name="Spang A."/>
            <person name="Saw J.H."/>
            <person name="Jorgensen S.L."/>
            <person name="Zaremba-Niedzwiedzka K."/>
            <person name="Martijn J."/>
            <person name="Lind A.E."/>
            <person name="van Eijk R."/>
            <person name="Schleper C."/>
            <person name="Guy L."/>
            <person name="Ettema T.J."/>
        </authorList>
    </citation>
    <scope>NUCLEOTIDE SEQUENCE</scope>
</reference>
<feature type="non-terminal residue" evidence="3">
    <location>
        <position position="52"/>
    </location>
</feature>
<evidence type="ECO:0000256" key="1">
    <source>
        <dbReference type="SAM" id="Phobius"/>
    </source>
</evidence>
<sequence length="52" mass="5697">MSNRTLFLILVALNILDVLFTALALNIGGTEGNPWVNFFIGHFGYAGMLVLK</sequence>
<comment type="caution">
    <text evidence="3">The sequence shown here is derived from an EMBL/GenBank/DDBJ whole genome shotgun (WGS) entry which is preliminary data.</text>
</comment>
<gene>
    <name evidence="3" type="ORF">LCGC14_2267420</name>
</gene>
<keyword evidence="1" id="KW-0472">Membrane</keyword>
<keyword evidence="1" id="KW-0812">Transmembrane</keyword>
<evidence type="ECO:0000313" key="3">
    <source>
        <dbReference type="EMBL" id="KKL54240.1"/>
    </source>
</evidence>
<dbReference type="Pfam" id="PF18902">
    <property type="entry name" value="DUF5658"/>
    <property type="match status" value="1"/>
</dbReference>
<feature type="transmembrane region" description="Helical" evidence="1">
    <location>
        <begin position="34"/>
        <end position="51"/>
    </location>
</feature>
<evidence type="ECO:0000259" key="2">
    <source>
        <dbReference type="Pfam" id="PF18902"/>
    </source>
</evidence>
<organism evidence="3">
    <name type="scientific">marine sediment metagenome</name>
    <dbReference type="NCBI Taxonomy" id="412755"/>
    <lineage>
        <taxon>unclassified sequences</taxon>
        <taxon>metagenomes</taxon>
        <taxon>ecological metagenomes</taxon>
    </lineage>
</organism>
<protein>
    <recommendedName>
        <fullName evidence="2">DUF5658 domain-containing protein</fullName>
    </recommendedName>
</protein>
<accession>A0A0F9FA91</accession>
<dbReference type="InterPro" id="IPR043717">
    <property type="entry name" value="DUF5658"/>
</dbReference>
<dbReference type="EMBL" id="LAZR01031269">
    <property type="protein sequence ID" value="KKL54240.1"/>
    <property type="molecule type" value="Genomic_DNA"/>
</dbReference>
<keyword evidence="1" id="KW-1133">Transmembrane helix</keyword>
<dbReference type="AlphaFoldDB" id="A0A0F9FA91"/>
<name>A0A0F9FA91_9ZZZZ</name>
<feature type="domain" description="DUF5658" evidence="2">
    <location>
        <begin position="9"/>
        <end position="52"/>
    </location>
</feature>